<dbReference type="GO" id="GO:0005524">
    <property type="term" value="F:ATP binding"/>
    <property type="evidence" value="ECO:0007669"/>
    <property type="project" value="UniProtKB-KW"/>
</dbReference>
<dbReference type="AlphaFoldDB" id="A0A4R6VZ86"/>
<dbReference type="InterPro" id="IPR004007">
    <property type="entry name" value="DhaL_dom"/>
</dbReference>
<dbReference type="Gene3D" id="3.30.1180.20">
    <property type="entry name" value="Dihydroxyacetone kinase, domain 2"/>
    <property type="match status" value="1"/>
</dbReference>
<name>A0A4R6VZ86_9PSEU</name>
<dbReference type="RefSeq" id="WP_133825226.1">
    <property type="nucleotide sequence ID" value="NZ_BAABHR010000005.1"/>
</dbReference>
<keyword evidence="3 8" id="KW-0418">Kinase</keyword>
<protein>
    <submittedName>
        <fullName evidence="8">Homodimeric dihydroxyacetone kinase</fullName>
    </submittedName>
</protein>
<dbReference type="SUPFAM" id="SSF101473">
    <property type="entry name" value="DhaL-like"/>
    <property type="match status" value="1"/>
</dbReference>
<dbReference type="Pfam" id="PF02733">
    <property type="entry name" value="Dak1"/>
    <property type="match status" value="1"/>
</dbReference>
<dbReference type="Gene3D" id="1.25.40.340">
    <property type="match status" value="1"/>
</dbReference>
<dbReference type="EMBL" id="SNYO01000001">
    <property type="protein sequence ID" value="TDQ65935.1"/>
    <property type="molecule type" value="Genomic_DNA"/>
</dbReference>
<dbReference type="Gene3D" id="3.40.50.10440">
    <property type="entry name" value="Dihydroxyacetone kinase, domain 1"/>
    <property type="match status" value="1"/>
</dbReference>
<evidence type="ECO:0000256" key="3">
    <source>
        <dbReference type="ARBA" id="ARBA00022777"/>
    </source>
</evidence>
<evidence type="ECO:0000256" key="5">
    <source>
        <dbReference type="SAM" id="MobiDB-lite"/>
    </source>
</evidence>
<dbReference type="InterPro" id="IPR050861">
    <property type="entry name" value="Dihydroxyacetone_Kinase"/>
</dbReference>
<evidence type="ECO:0000256" key="4">
    <source>
        <dbReference type="ARBA" id="ARBA00022840"/>
    </source>
</evidence>
<dbReference type="Proteomes" id="UP000295705">
    <property type="component" value="Unassembled WGS sequence"/>
</dbReference>
<dbReference type="PANTHER" id="PTHR28629:SF4">
    <property type="entry name" value="TRIOKINASE_FMN CYCLASE"/>
    <property type="match status" value="1"/>
</dbReference>
<reference evidence="8 9" key="1">
    <citation type="submission" date="2019-03" db="EMBL/GenBank/DDBJ databases">
        <title>Genomic Encyclopedia of Type Strains, Phase IV (KMG-IV): sequencing the most valuable type-strain genomes for metagenomic binning, comparative biology and taxonomic classification.</title>
        <authorList>
            <person name="Goeker M."/>
        </authorList>
    </citation>
    <scope>NUCLEOTIDE SEQUENCE [LARGE SCALE GENOMIC DNA]</scope>
    <source>
        <strain evidence="8 9">DSM 45775</strain>
    </source>
</reference>
<dbReference type="GO" id="GO:0005829">
    <property type="term" value="C:cytosol"/>
    <property type="evidence" value="ECO:0007669"/>
    <property type="project" value="TreeGrafter"/>
</dbReference>
<gene>
    <name evidence="8" type="ORF">EV188_1011187</name>
</gene>
<dbReference type="SUPFAM" id="SSF82549">
    <property type="entry name" value="DAK1/DegV-like"/>
    <property type="match status" value="1"/>
</dbReference>
<dbReference type="InterPro" id="IPR036117">
    <property type="entry name" value="DhaL_dom_sf"/>
</dbReference>
<keyword evidence="9" id="KW-1185">Reference proteome</keyword>
<dbReference type="NCBIfam" id="NF011049">
    <property type="entry name" value="PRK14479.1"/>
    <property type="match status" value="1"/>
</dbReference>
<dbReference type="InterPro" id="IPR004006">
    <property type="entry name" value="DhaK_dom"/>
</dbReference>
<dbReference type="PANTHER" id="PTHR28629">
    <property type="entry name" value="TRIOKINASE/FMN CYCLASE"/>
    <property type="match status" value="1"/>
</dbReference>
<evidence type="ECO:0000313" key="8">
    <source>
        <dbReference type="EMBL" id="TDQ65935.1"/>
    </source>
</evidence>
<dbReference type="GO" id="GO:0004371">
    <property type="term" value="F:glycerone kinase activity"/>
    <property type="evidence" value="ECO:0007669"/>
    <property type="project" value="InterPro"/>
</dbReference>
<feature type="region of interest" description="Disordered" evidence="5">
    <location>
        <begin position="340"/>
        <end position="366"/>
    </location>
</feature>
<evidence type="ECO:0000313" key="9">
    <source>
        <dbReference type="Proteomes" id="UP000295705"/>
    </source>
</evidence>
<dbReference type="Pfam" id="PF02734">
    <property type="entry name" value="Dak2"/>
    <property type="match status" value="1"/>
</dbReference>
<evidence type="ECO:0000259" key="6">
    <source>
        <dbReference type="PROSITE" id="PS51480"/>
    </source>
</evidence>
<evidence type="ECO:0000256" key="2">
    <source>
        <dbReference type="ARBA" id="ARBA00022741"/>
    </source>
</evidence>
<dbReference type="OrthoDB" id="9806345at2"/>
<sequence length="593" mass="59386">MTTIPSPRPTTLTDPATFKTRWVDGLVAAYGRTVRRAPDAHGVIARHAPTAGKVAVVIGGGCGHYPAFAGLVGPGFADAAVVGDVFTSPSAEQVYRTAAAVDGGAGVLFSYGNYAGDVMHFGLAASRLAAEGIDSRTVIVTDDVASATTVADRRGVAGDFVVFKVAGAAAARGEDLATVAELAEHANARTRTFGVAFDGCTLPGQTEPLFTVDQGAVELGLGIHGEPGMRSAEAMDAHELADVLVDQLLPELPAGGDGRVAVILNGLGSTAYEDLFVTYSRVHARLLDAGLTPHRPEVGELVTSMDMAGLSLTLVPLDDTLAELYDAPCETPAFQLSAGGTLAGRAPDTVPEAERRSPSVAPDLADTDPAAGGVAAAALTAALGAVTDAEDELGRLDAVAADGDHGQGIVRGMRAAVAAARTRGGGTDSPADVGTALLAAGTALADAAGGASGALFGLLLTETGRRLHPADAIDTAALAAAFGSAQDAVTELGGARPGDKTMVDALDAAVGALRAAADRSAEVPAAWREAADAADEAARATADLTPSVGRAARLGDRGRGSPDPGATSLALMLDAAAAVITERCGSELRGGTR</sequence>
<keyword evidence="4" id="KW-0067">ATP-binding</keyword>
<dbReference type="GO" id="GO:0019563">
    <property type="term" value="P:glycerol catabolic process"/>
    <property type="evidence" value="ECO:0007669"/>
    <property type="project" value="TreeGrafter"/>
</dbReference>
<accession>A0A4R6VZ86</accession>
<keyword evidence="1" id="KW-0808">Transferase</keyword>
<dbReference type="PROSITE" id="PS51481">
    <property type="entry name" value="DHAK"/>
    <property type="match status" value="1"/>
</dbReference>
<organism evidence="8 9">
    <name type="scientific">Actinomycetospora succinea</name>
    <dbReference type="NCBI Taxonomy" id="663603"/>
    <lineage>
        <taxon>Bacteria</taxon>
        <taxon>Bacillati</taxon>
        <taxon>Actinomycetota</taxon>
        <taxon>Actinomycetes</taxon>
        <taxon>Pseudonocardiales</taxon>
        <taxon>Pseudonocardiaceae</taxon>
        <taxon>Actinomycetospora</taxon>
    </lineage>
</organism>
<evidence type="ECO:0000256" key="1">
    <source>
        <dbReference type="ARBA" id="ARBA00022679"/>
    </source>
</evidence>
<comment type="caution">
    <text evidence="8">The sequence shown here is derived from an EMBL/GenBank/DDBJ whole genome shotgun (WGS) entry which is preliminary data.</text>
</comment>
<feature type="domain" description="DhaK" evidence="7">
    <location>
        <begin position="14"/>
        <end position="334"/>
    </location>
</feature>
<dbReference type="SMART" id="SM01120">
    <property type="entry name" value="Dak2"/>
    <property type="match status" value="1"/>
</dbReference>
<evidence type="ECO:0000259" key="7">
    <source>
        <dbReference type="PROSITE" id="PS51481"/>
    </source>
</evidence>
<keyword evidence="2" id="KW-0547">Nucleotide-binding</keyword>
<dbReference type="PROSITE" id="PS51480">
    <property type="entry name" value="DHAL"/>
    <property type="match status" value="1"/>
</dbReference>
<feature type="domain" description="DhaL" evidence="6">
    <location>
        <begin position="373"/>
        <end position="578"/>
    </location>
</feature>
<proteinExistence type="predicted"/>
<dbReference type="FunFam" id="3.40.50.10440:FF:000001">
    <property type="entry name" value="Dihydroxyacetone kinase, DhaK subunit"/>
    <property type="match status" value="1"/>
</dbReference>
<dbReference type="FunFam" id="1.25.40.340:FF:000002">
    <property type="entry name" value="Dihydroxyacetone kinase, L subunit"/>
    <property type="match status" value="1"/>
</dbReference>